<keyword evidence="10" id="KW-0961">Cell wall biogenesis/degradation</keyword>
<evidence type="ECO:0000256" key="6">
    <source>
        <dbReference type="ARBA" id="ARBA00022764"/>
    </source>
</evidence>
<comment type="caution">
    <text evidence="13">The sequence shown here is derived from an EMBL/GenBank/DDBJ whole genome shotgun (WGS) entry which is preliminary data.</text>
</comment>
<evidence type="ECO:0000256" key="5">
    <source>
        <dbReference type="ARBA" id="ARBA00013433"/>
    </source>
</evidence>
<dbReference type="GO" id="GO:0016787">
    <property type="term" value="F:hydrolase activity"/>
    <property type="evidence" value="ECO:0007669"/>
    <property type="project" value="UniProtKB-KW"/>
</dbReference>
<keyword evidence="9" id="KW-0326">Glycosidase</keyword>
<feature type="domain" description="Mannosyl-glycoprotein endo-beta-N-acetylglucosamidase-like" evidence="12">
    <location>
        <begin position="151"/>
        <end position="310"/>
    </location>
</feature>
<keyword evidence="13" id="KW-0282">Flagellum</keyword>
<evidence type="ECO:0000256" key="3">
    <source>
        <dbReference type="ARBA" id="ARBA00006880"/>
    </source>
</evidence>
<evidence type="ECO:0000256" key="11">
    <source>
        <dbReference type="ARBA" id="ARBA00030835"/>
    </source>
</evidence>
<dbReference type="InterPro" id="IPR002901">
    <property type="entry name" value="MGlyc_endo_b_GlcNAc-like_dom"/>
</dbReference>
<evidence type="ECO:0000256" key="7">
    <source>
        <dbReference type="ARBA" id="ARBA00022795"/>
    </source>
</evidence>
<dbReference type="Gene3D" id="2.10.70.40">
    <property type="entry name" value="peptidoglycan hydrolase"/>
    <property type="match status" value="1"/>
</dbReference>
<dbReference type="NCBIfam" id="TIGR02541">
    <property type="entry name" value="flagell_FlgJ"/>
    <property type="match status" value="1"/>
</dbReference>
<dbReference type="Pfam" id="PF01832">
    <property type="entry name" value="Glucosaminidase"/>
    <property type="match status" value="1"/>
</dbReference>
<evidence type="ECO:0000256" key="1">
    <source>
        <dbReference type="ARBA" id="ARBA00002954"/>
    </source>
</evidence>
<evidence type="ECO:0000256" key="2">
    <source>
        <dbReference type="ARBA" id="ARBA00004418"/>
    </source>
</evidence>
<evidence type="ECO:0000256" key="9">
    <source>
        <dbReference type="ARBA" id="ARBA00023295"/>
    </source>
</evidence>
<dbReference type="RefSeq" id="WP_289364412.1">
    <property type="nucleotide sequence ID" value="NZ_JAUCBP010000006.1"/>
</dbReference>
<gene>
    <name evidence="13" type="primary">flgJ</name>
    <name evidence="13" type="ORF">QTP81_06120</name>
</gene>
<evidence type="ECO:0000256" key="4">
    <source>
        <dbReference type="ARBA" id="ARBA00007974"/>
    </source>
</evidence>
<dbReference type="EMBL" id="JAUCBP010000006">
    <property type="protein sequence ID" value="MDM7860166.1"/>
    <property type="molecule type" value="Genomic_DNA"/>
</dbReference>
<evidence type="ECO:0000313" key="13">
    <source>
        <dbReference type="EMBL" id="MDM7860166.1"/>
    </source>
</evidence>
<reference evidence="13 14" key="1">
    <citation type="submission" date="2023-06" db="EMBL/GenBank/DDBJ databases">
        <title>Alteromonas sp. ASW11-36 isolated from intertidal sand.</title>
        <authorList>
            <person name="Li Y."/>
        </authorList>
    </citation>
    <scope>NUCLEOTIDE SEQUENCE [LARGE SCALE GENOMIC DNA]</scope>
    <source>
        <strain evidence="13 14">ASW11-36</strain>
    </source>
</reference>
<evidence type="ECO:0000259" key="12">
    <source>
        <dbReference type="SMART" id="SM00047"/>
    </source>
</evidence>
<keyword evidence="13" id="KW-0966">Cell projection</keyword>
<dbReference type="PRINTS" id="PR01002">
    <property type="entry name" value="FLGFLGJ"/>
</dbReference>
<dbReference type="PANTHER" id="PTHR33308">
    <property type="entry name" value="PEPTIDOGLYCAN HYDROLASE FLGJ"/>
    <property type="match status" value="1"/>
</dbReference>
<protein>
    <recommendedName>
        <fullName evidence="5">Peptidoglycan hydrolase FlgJ</fullName>
    </recommendedName>
    <alternativeName>
        <fullName evidence="11">Muramidase FlgJ</fullName>
    </alternativeName>
</protein>
<organism evidence="13 14">
    <name type="scientific">Alteromonas arenosi</name>
    <dbReference type="NCBI Taxonomy" id="3055817"/>
    <lineage>
        <taxon>Bacteria</taxon>
        <taxon>Pseudomonadati</taxon>
        <taxon>Pseudomonadota</taxon>
        <taxon>Gammaproteobacteria</taxon>
        <taxon>Alteromonadales</taxon>
        <taxon>Alteromonadaceae</taxon>
        <taxon>Alteromonas/Salinimonas group</taxon>
        <taxon>Alteromonas</taxon>
    </lineage>
</organism>
<accession>A0ABT7SVF8</accession>
<dbReference type="Pfam" id="PF10135">
    <property type="entry name" value="Rod-binding"/>
    <property type="match status" value="1"/>
</dbReference>
<comment type="similarity">
    <text evidence="4">In the C-terminal section; belongs to the glycosyl hydrolase 73 family.</text>
</comment>
<dbReference type="Gene3D" id="1.10.530.10">
    <property type="match status" value="1"/>
</dbReference>
<evidence type="ECO:0000313" key="14">
    <source>
        <dbReference type="Proteomes" id="UP001234343"/>
    </source>
</evidence>
<evidence type="ECO:0000256" key="8">
    <source>
        <dbReference type="ARBA" id="ARBA00022801"/>
    </source>
</evidence>
<keyword evidence="8 13" id="KW-0378">Hydrolase</keyword>
<keyword evidence="13" id="KW-0969">Cilium</keyword>
<name>A0ABT7SVF8_9ALTE</name>
<dbReference type="PANTHER" id="PTHR33308:SF9">
    <property type="entry name" value="PEPTIDOGLYCAN HYDROLASE FLGJ"/>
    <property type="match status" value="1"/>
</dbReference>
<comment type="similarity">
    <text evidence="3">In the N-terminal section; belongs to the FlgJ family.</text>
</comment>
<dbReference type="InterPro" id="IPR051056">
    <property type="entry name" value="Glycosyl_Hydrolase_73"/>
</dbReference>
<dbReference type="Proteomes" id="UP001234343">
    <property type="component" value="Unassembled WGS sequence"/>
</dbReference>
<keyword evidence="7" id="KW-1005">Bacterial flagellum biogenesis</keyword>
<proteinExistence type="inferred from homology"/>
<dbReference type="InterPro" id="IPR019301">
    <property type="entry name" value="Flagellar_prot_FlgJ_N"/>
</dbReference>
<keyword evidence="6" id="KW-0574">Periplasm</keyword>
<comment type="subcellular location">
    <subcellularLocation>
        <location evidence="2">Periplasm</location>
    </subcellularLocation>
</comment>
<evidence type="ECO:0000256" key="10">
    <source>
        <dbReference type="ARBA" id="ARBA00023316"/>
    </source>
</evidence>
<dbReference type="InterPro" id="IPR013377">
    <property type="entry name" value="FlgJ"/>
</dbReference>
<comment type="function">
    <text evidence="1">Flagellum-specific muramidase which hydrolyzes the peptidoglycan layer to assemble the rod structure in the periplasmic space.</text>
</comment>
<sequence>MDTSGAIKSQLDLARNVHDMGSINRLRSAANSNDEGALQEAAQQFEAIFVSMLLKSMRKAQEALADQDSPFNSQQVKFYRDMHDQQLATDLASSGTLGLADIIVRQLGNEALVQPQNGARTDGNIADYNRERANIVRRAEAAMVPPQSAYKASAFASPEDFVEQLYPLAAQHAQALGLDPKALIAQAAVETGWGQHMIHKPTGENAFNLFGIKADQRWTGEKATVPTVEYENDVATQQKAQFRAYPSFAQSMQDYVEFVQQNPRYETAVEKAADPRQYFEQLQQSGYATDPNYAQKVLSVLQSPVLRDFVGSE</sequence>
<keyword evidence="14" id="KW-1185">Reference proteome</keyword>
<dbReference type="SMART" id="SM00047">
    <property type="entry name" value="LYZ2"/>
    <property type="match status" value="1"/>
</dbReference>